<evidence type="ECO:0000313" key="4">
    <source>
        <dbReference type="Proteomes" id="UP000612585"/>
    </source>
</evidence>
<proteinExistence type="predicted"/>
<dbReference type="NCBIfam" id="NF047619">
    <property type="entry name" value="NADase_discoid"/>
    <property type="match status" value="1"/>
</dbReference>
<comment type="caution">
    <text evidence="3">The sequence shown here is derived from an EMBL/GenBank/DDBJ whole genome shotgun (WGS) entry which is preliminary data.</text>
</comment>
<evidence type="ECO:0000256" key="1">
    <source>
        <dbReference type="SAM" id="Phobius"/>
    </source>
</evidence>
<organism evidence="3 4">
    <name type="scientific">Virgisporangium aurantiacum</name>
    <dbReference type="NCBI Taxonomy" id="175570"/>
    <lineage>
        <taxon>Bacteria</taxon>
        <taxon>Bacillati</taxon>
        <taxon>Actinomycetota</taxon>
        <taxon>Actinomycetes</taxon>
        <taxon>Micromonosporales</taxon>
        <taxon>Micromonosporaceae</taxon>
        <taxon>Virgisporangium</taxon>
    </lineage>
</organism>
<reference evidence="3" key="1">
    <citation type="submission" date="2021-01" db="EMBL/GenBank/DDBJ databases">
        <title>Whole genome shotgun sequence of Virgisporangium aurantiacum NBRC 16421.</title>
        <authorList>
            <person name="Komaki H."/>
            <person name="Tamura T."/>
        </authorList>
    </citation>
    <scope>NUCLEOTIDE SEQUENCE</scope>
    <source>
        <strain evidence="3">NBRC 16421</strain>
    </source>
</reference>
<dbReference type="Proteomes" id="UP000612585">
    <property type="component" value="Unassembled WGS sequence"/>
</dbReference>
<name>A0A8J3Z2U7_9ACTN</name>
<evidence type="ECO:0000313" key="3">
    <source>
        <dbReference type="EMBL" id="GIJ55308.1"/>
    </source>
</evidence>
<keyword evidence="1" id="KW-0472">Membrane</keyword>
<evidence type="ECO:0000259" key="2">
    <source>
        <dbReference type="Pfam" id="PF25302"/>
    </source>
</evidence>
<keyword evidence="1" id="KW-0812">Transmembrane</keyword>
<dbReference type="Gene3D" id="2.60.120.260">
    <property type="entry name" value="Galactose-binding domain-like"/>
    <property type="match status" value="1"/>
</dbReference>
<dbReference type="AlphaFoldDB" id="A0A8J3Z2U7"/>
<accession>A0A8J3Z2U7</accession>
<gene>
    <name evidence="3" type="ORF">Vau01_028240</name>
</gene>
<keyword evidence="4" id="KW-1185">Reference proteome</keyword>
<dbReference type="SUPFAM" id="SSF49785">
    <property type="entry name" value="Galactose-binding domain-like"/>
    <property type="match status" value="1"/>
</dbReference>
<feature type="domain" description="NAD glycohydrolase translocation F5/8 type C" evidence="2">
    <location>
        <begin position="169"/>
        <end position="303"/>
    </location>
</feature>
<feature type="transmembrane region" description="Helical" evidence="1">
    <location>
        <begin position="119"/>
        <end position="143"/>
    </location>
</feature>
<dbReference type="InterPro" id="IPR008979">
    <property type="entry name" value="Galactose-bd-like_sf"/>
</dbReference>
<dbReference type="EMBL" id="BOPG01000017">
    <property type="protein sequence ID" value="GIJ55308.1"/>
    <property type="molecule type" value="Genomic_DNA"/>
</dbReference>
<protein>
    <recommendedName>
        <fullName evidence="2">NAD glycohydrolase translocation F5/8 type C domain-containing protein</fullName>
    </recommendedName>
</protein>
<dbReference type="RefSeq" id="WP_203991947.1">
    <property type="nucleotide sequence ID" value="NZ_BOPG01000017.1"/>
</dbReference>
<dbReference type="Pfam" id="PF25302">
    <property type="entry name" value="NADase_transloc"/>
    <property type="match status" value="1"/>
</dbReference>
<dbReference type="InterPro" id="IPR057561">
    <property type="entry name" value="NADase_transloc"/>
</dbReference>
<sequence>MTISCPDCGAPVDPNRDQLCGQCGYPLMFLRERPAGGDPQFGVARAPGERDVPGPAAHPILLEPVAPPAQPGMSEIGCPACREINPAVRIRCQRCGQELRPAQPGLVDLGPLPKRRRSYAWVAILAAALAVVAIVAVVAVVIFRDEDEPTAQPSHAPSVSLIRVDSSAVTVTATASDPETAKWGPQLINDGDLKTAWHSGGHLIKTNVGVEVRFAFNRPVKLARITMVNGFAKSPTDFTNNQRITKMRIKTDAGSREVPVVDSMDPQTFDLDGATTKAVTLVVLATVPGTTYKDVCISEAMFDELV</sequence>
<keyword evidence="1" id="KW-1133">Transmembrane helix</keyword>